<evidence type="ECO:0000313" key="12">
    <source>
        <dbReference type="Proteomes" id="UP000198634"/>
    </source>
</evidence>
<keyword evidence="3 8" id="KW-0810">Translation regulation</keyword>
<dbReference type="AlphaFoldDB" id="A0A1H8YT52"/>
<comment type="function">
    <text evidence="8 10">This protein is one of the two subunits of integration host factor, a specific DNA-binding protein that functions in genetic recombination as well as in transcriptional and translational control.</text>
</comment>
<evidence type="ECO:0000256" key="8">
    <source>
        <dbReference type="HAMAP-Rule" id="MF_00380"/>
    </source>
</evidence>
<evidence type="ECO:0000313" key="11">
    <source>
        <dbReference type="EMBL" id="SEP55336.1"/>
    </source>
</evidence>
<dbReference type="PRINTS" id="PR01727">
    <property type="entry name" value="DNABINDINGHU"/>
</dbReference>
<keyword evidence="6 8" id="KW-0804">Transcription</keyword>
<dbReference type="PANTHER" id="PTHR33175">
    <property type="entry name" value="DNA-BINDING PROTEIN HU"/>
    <property type="match status" value="1"/>
</dbReference>
<gene>
    <name evidence="8" type="primary">ihfA</name>
    <name evidence="8" type="synonym">himA</name>
    <name evidence="11" type="ORF">SAMN04488092_10186</name>
</gene>
<protein>
    <recommendedName>
        <fullName evidence="2 8">Integration host factor subunit alpha</fullName>
        <shortName evidence="8">IHF-alpha</shortName>
    </recommendedName>
</protein>
<dbReference type="NCBIfam" id="TIGR00987">
    <property type="entry name" value="himA"/>
    <property type="match status" value="1"/>
</dbReference>
<evidence type="ECO:0000256" key="4">
    <source>
        <dbReference type="ARBA" id="ARBA00023015"/>
    </source>
</evidence>
<dbReference type="InterPro" id="IPR020816">
    <property type="entry name" value="Histone-like_DNA-bd_CS"/>
</dbReference>
<evidence type="ECO:0000256" key="2">
    <source>
        <dbReference type="ARBA" id="ARBA00018329"/>
    </source>
</evidence>
<dbReference type="EMBL" id="FOEP01000001">
    <property type="protein sequence ID" value="SEP55336.1"/>
    <property type="molecule type" value="Genomic_DNA"/>
</dbReference>
<dbReference type="Proteomes" id="UP000198634">
    <property type="component" value="Unassembled WGS sequence"/>
</dbReference>
<reference evidence="11 12" key="1">
    <citation type="submission" date="2016-10" db="EMBL/GenBank/DDBJ databases">
        <authorList>
            <person name="de Groot N.N."/>
        </authorList>
    </citation>
    <scope>NUCLEOTIDE SEQUENCE [LARGE SCALE GENOMIC DNA]</scope>
    <source>
        <strain evidence="11 12">DSM 22007</strain>
    </source>
</reference>
<keyword evidence="4 8" id="KW-0805">Transcription regulation</keyword>
<evidence type="ECO:0000256" key="10">
    <source>
        <dbReference type="RuleBase" id="RU004485"/>
    </source>
</evidence>
<dbReference type="STRING" id="657014.SAMN04488092_10186"/>
<evidence type="ECO:0000256" key="7">
    <source>
        <dbReference type="ARBA" id="ARBA00023172"/>
    </source>
</evidence>
<dbReference type="SMART" id="SM00411">
    <property type="entry name" value="BHL"/>
    <property type="match status" value="1"/>
</dbReference>
<dbReference type="Gene3D" id="4.10.520.10">
    <property type="entry name" value="IHF-like DNA-binding proteins"/>
    <property type="match status" value="1"/>
</dbReference>
<evidence type="ECO:0000256" key="3">
    <source>
        <dbReference type="ARBA" id="ARBA00022845"/>
    </source>
</evidence>
<dbReference type="InterPro" id="IPR000119">
    <property type="entry name" value="Hist_DNA-bd"/>
</dbReference>
<keyword evidence="7 8" id="KW-0233">DNA recombination</keyword>
<dbReference type="GO" id="GO:0006417">
    <property type="term" value="P:regulation of translation"/>
    <property type="evidence" value="ECO:0007669"/>
    <property type="project" value="UniProtKB-UniRule"/>
</dbReference>
<dbReference type="GO" id="GO:0030527">
    <property type="term" value="F:structural constituent of chromatin"/>
    <property type="evidence" value="ECO:0007669"/>
    <property type="project" value="InterPro"/>
</dbReference>
<evidence type="ECO:0000256" key="9">
    <source>
        <dbReference type="RuleBase" id="RU003939"/>
    </source>
</evidence>
<name>A0A1H8YT52_9RHOB</name>
<dbReference type="InterPro" id="IPR005684">
    <property type="entry name" value="IHF_alpha"/>
</dbReference>
<dbReference type="PROSITE" id="PS00045">
    <property type="entry name" value="HISTONE_LIKE"/>
    <property type="match status" value="1"/>
</dbReference>
<organism evidence="11 12">
    <name type="scientific">Thalassovita taeanensis</name>
    <dbReference type="NCBI Taxonomy" id="657014"/>
    <lineage>
        <taxon>Bacteria</taxon>
        <taxon>Pseudomonadati</taxon>
        <taxon>Pseudomonadota</taxon>
        <taxon>Alphaproteobacteria</taxon>
        <taxon>Rhodobacterales</taxon>
        <taxon>Roseobacteraceae</taxon>
        <taxon>Thalassovita</taxon>
    </lineage>
</organism>
<accession>A0A1H8YT52</accession>
<dbReference type="GO" id="GO:0006355">
    <property type="term" value="P:regulation of DNA-templated transcription"/>
    <property type="evidence" value="ECO:0007669"/>
    <property type="project" value="UniProtKB-UniRule"/>
</dbReference>
<dbReference type="InterPro" id="IPR010992">
    <property type="entry name" value="IHF-like_DNA-bd_dom_sf"/>
</dbReference>
<dbReference type="GO" id="GO:0009893">
    <property type="term" value="P:positive regulation of metabolic process"/>
    <property type="evidence" value="ECO:0007669"/>
    <property type="project" value="UniProtKB-ARBA"/>
</dbReference>
<dbReference type="GO" id="GO:0006310">
    <property type="term" value="P:DNA recombination"/>
    <property type="evidence" value="ECO:0007669"/>
    <property type="project" value="UniProtKB-UniRule"/>
</dbReference>
<dbReference type="GO" id="GO:0005829">
    <property type="term" value="C:cytosol"/>
    <property type="evidence" value="ECO:0007669"/>
    <property type="project" value="TreeGrafter"/>
</dbReference>
<proteinExistence type="inferred from homology"/>
<dbReference type="GO" id="GO:0003677">
    <property type="term" value="F:DNA binding"/>
    <property type="evidence" value="ECO:0007669"/>
    <property type="project" value="UniProtKB-UniRule"/>
</dbReference>
<dbReference type="NCBIfam" id="NF001401">
    <property type="entry name" value="PRK00285.1"/>
    <property type="match status" value="1"/>
</dbReference>
<dbReference type="OrthoDB" id="9797747at2"/>
<evidence type="ECO:0000256" key="6">
    <source>
        <dbReference type="ARBA" id="ARBA00023163"/>
    </source>
</evidence>
<evidence type="ECO:0000256" key="1">
    <source>
        <dbReference type="ARBA" id="ARBA00010529"/>
    </source>
</evidence>
<dbReference type="SUPFAM" id="SSF47729">
    <property type="entry name" value="IHF-like DNA-binding proteins"/>
    <property type="match status" value="1"/>
</dbReference>
<dbReference type="PANTHER" id="PTHR33175:SF2">
    <property type="entry name" value="INTEGRATION HOST FACTOR SUBUNIT ALPHA"/>
    <property type="match status" value="1"/>
</dbReference>
<dbReference type="HAMAP" id="MF_00380">
    <property type="entry name" value="IHF_alpha"/>
    <property type="match status" value="1"/>
</dbReference>
<dbReference type="RefSeq" id="WP_090266659.1">
    <property type="nucleotide sequence ID" value="NZ_FOEP01000001.1"/>
</dbReference>
<keyword evidence="5 8" id="KW-0238">DNA-binding</keyword>
<dbReference type="CDD" id="cd13835">
    <property type="entry name" value="IHF_A"/>
    <property type="match status" value="1"/>
</dbReference>
<sequence length="103" mass="11397">MSDKTLTRMDLSEAIFREVGLSRNDSGQLVESVLNHMSDALVRGEQVKISSFGTFSVREKAARVGRNPKTGEEVPINPRRVLTFRPSHLMKDRIAAGNAQTKG</sequence>
<dbReference type="Pfam" id="PF00216">
    <property type="entry name" value="Bac_DNA_binding"/>
    <property type="match status" value="1"/>
</dbReference>
<keyword evidence="12" id="KW-1185">Reference proteome</keyword>
<evidence type="ECO:0000256" key="5">
    <source>
        <dbReference type="ARBA" id="ARBA00023125"/>
    </source>
</evidence>
<comment type="similarity">
    <text evidence="1 8 9">Belongs to the bacterial histone-like protein family.</text>
</comment>
<comment type="subunit">
    <text evidence="8 10">Heterodimer of an alpha and a beta chain.</text>
</comment>